<dbReference type="AlphaFoldDB" id="A0AAE2RXB0"/>
<dbReference type="RefSeq" id="WP_011968706.1">
    <property type="nucleotide sequence ID" value="NZ_CP073279.1"/>
</dbReference>
<dbReference type="EMBL" id="JADOEF010000004">
    <property type="protein sequence ID" value="MBF7811968.1"/>
    <property type="molecule type" value="Genomic_DNA"/>
</dbReference>
<dbReference type="Proteomes" id="UP000631418">
    <property type="component" value="Unassembled WGS sequence"/>
</dbReference>
<organism evidence="2 3">
    <name type="scientific">Clostridium beijerinckii</name>
    <name type="common">Clostridium MP</name>
    <dbReference type="NCBI Taxonomy" id="1520"/>
    <lineage>
        <taxon>Bacteria</taxon>
        <taxon>Bacillati</taxon>
        <taxon>Bacillota</taxon>
        <taxon>Clostridia</taxon>
        <taxon>Eubacteriales</taxon>
        <taxon>Clostridiaceae</taxon>
        <taxon>Clostridium</taxon>
    </lineage>
</organism>
<reference evidence="2" key="1">
    <citation type="submission" date="2020-11" db="EMBL/GenBank/DDBJ databases">
        <authorList>
            <person name="Thieme N."/>
            <person name="Liebl W."/>
            <person name="Zverlov V."/>
        </authorList>
    </citation>
    <scope>NUCLEOTIDE SEQUENCE</scope>
    <source>
        <strain evidence="2">NT08</strain>
    </source>
</reference>
<gene>
    <name evidence="2" type="ORF">IS491_25585</name>
</gene>
<name>A0AAE2RXB0_CLOBE</name>
<keyword evidence="1" id="KW-0472">Membrane</keyword>
<evidence type="ECO:0000313" key="2">
    <source>
        <dbReference type="EMBL" id="MBF7811968.1"/>
    </source>
</evidence>
<evidence type="ECO:0000256" key="1">
    <source>
        <dbReference type="SAM" id="Phobius"/>
    </source>
</evidence>
<comment type="caution">
    <text evidence="2">The sequence shown here is derived from an EMBL/GenBank/DDBJ whole genome shotgun (WGS) entry which is preliminary data.</text>
</comment>
<accession>A0AAE2RXB0</accession>
<keyword evidence="1" id="KW-1133">Transmembrane helix</keyword>
<feature type="transmembrane region" description="Helical" evidence="1">
    <location>
        <begin position="12"/>
        <end position="31"/>
    </location>
</feature>
<keyword evidence="1" id="KW-0812">Transmembrane</keyword>
<proteinExistence type="predicted"/>
<evidence type="ECO:0000313" key="3">
    <source>
        <dbReference type="Proteomes" id="UP000631418"/>
    </source>
</evidence>
<protein>
    <submittedName>
        <fullName evidence="2">Uncharacterized protein</fullName>
    </submittedName>
</protein>
<sequence>MKDFINEYKGIIGTIIGTLLGFGLGLVKDYFKNRGKIYYDFSKFELKYESTSEYGFTFYDKEINNLENVHGAIFSLNLKITNASSGIKILKNIIIRFTSDDDEFENVPQVFSHSHIIAGKFNEYKELTLLNLNPYETQEIDLNIFINKENINKEIEFQNIYFEAKDIKNRNIKVKIK</sequence>